<evidence type="ECO:0000256" key="4">
    <source>
        <dbReference type="ARBA" id="ARBA00022475"/>
    </source>
</evidence>
<dbReference type="InterPro" id="IPR003439">
    <property type="entry name" value="ABC_transporter-like_ATP-bd"/>
</dbReference>
<reference evidence="9" key="1">
    <citation type="submission" date="2021-01" db="EMBL/GenBank/DDBJ databases">
        <title>YIM 132084 draft genome.</title>
        <authorList>
            <person name="An D."/>
        </authorList>
    </citation>
    <scope>NUCLEOTIDE SEQUENCE</scope>
    <source>
        <strain evidence="9">YIM 132084</strain>
    </source>
</reference>
<protein>
    <submittedName>
        <fullName evidence="9">ABC transporter ATP-binding protein</fullName>
    </submittedName>
</protein>
<sequence>MEATLTRSAADLDLDPAAQNAVVTVRDLRVKAANSRGTNELLHGVSVAVAPGTMHGLVGETGSGKSITAAAIMGLLPKGVTVTSGSIKLGDRELVGLGHNELHELRGPAFGMIFQNPRTALHPMYSVGKQMGRVLAEHMELGRKERTERVLHYLRLVGIPDATRIAHAFPHELSGGLAQRVVIATSLLCDPTFLIADEPTTGLDATVQRQILELLARLQEDLKLSVLMITHDLSIVAQYCATVSVMYQGNVVEDGTVRQVLRSPSAPYSRNLLKASRLEFVTQRERSGLTAMSA</sequence>
<dbReference type="Gene3D" id="3.40.50.300">
    <property type="entry name" value="P-loop containing nucleotide triphosphate hydrolases"/>
    <property type="match status" value="1"/>
</dbReference>
<accession>A0A938YD30</accession>
<dbReference type="InterPro" id="IPR003593">
    <property type="entry name" value="AAA+_ATPase"/>
</dbReference>
<gene>
    <name evidence="9" type="ORF">JL106_08720</name>
</gene>
<evidence type="ECO:0000256" key="7">
    <source>
        <dbReference type="ARBA" id="ARBA00023136"/>
    </source>
</evidence>
<evidence type="ECO:0000256" key="2">
    <source>
        <dbReference type="ARBA" id="ARBA00005417"/>
    </source>
</evidence>
<keyword evidence="6 9" id="KW-0067">ATP-binding</keyword>
<comment type="caution">
    <text evidence="9">The sequence shown here is derived from an EMBL/GenBank/DDBJ whole genome shotgun (WGS) entry which is preliminary data.</text>
</comment>
<evidence type="ECO:0000259" key="8">
    <source>
        <dbReference type="PROSITE" id="PS50893"/>
    </source>
</evidence>
<keyword evidence="4" id="KW-1003">Cell membrane</keyword>
<dbReference type="Proteomes" id="UP000663792">
    <property type="component" value="Unassembled WGS sequence"/>
</dbReference>
<name>A0A938YD30_9ACTN</name>
<dbReference type="SUPFAM" id="SSF52540">
    <property type="entry name" value="P-loop containing nucleoside triphosphate hydrolases"/>
    <property type="match status" value="1"/>
</dbReference>
<feature type="domain" description="ABC transporter" evidence="8">
    <location>
        <begin position="25"/>
        <end position="273"/>
    </location>
</feature>
<dbReference type="AlphaFoldDB" id="A0A938YD30"/>
<dbReference type="InterPro" id="IPR027417">
    <property type="entry name" value="P-loop_NTPase"/>
</dbReference>
<evidence type="ECO:0000256" key="1">
    <source>
        <dbReference type="ARBA" id="ARBA00004202"/>
    </source>
</evidence>
<evidence type="ECO:0000313" key="10">
    <source>
        <dbReference type="Proteomes" id="UP000663792"/>
    </source>
</evidence>
<dbReference type="PANTHER" id="PTHR43297">
    <property type="entry name" value="OLIGOPEPTIDE TRANSPORT ATP-BINDING PROTEIN APPD"/>
    <property type="match status" value="1"/>
</dbReference>
<keyword evidence="7" id="KW-0472">Membrane</keyword>
<dbReference type="CDD" id="cd03257">
    <property type="entry name" value="ABC_NikE_OppD_transporters"/>
    <property type="match status" value="1"/>
</dbReference>
<keyword evidence="5" id="KW-0547">Nucleotide-binding</keyword>
<comment type="similarity">
    <text evidence="2">Belongs to the ABC transporter superfamily.</text>
</comment>
<dbReference type="GO" id="GO:0016887">
    <property type="term" value="F:ATP hydrolysis activity"/>
    <property type="evidence" value="ECO:0007669"/>
    <property type="project" value="InterPro"/>
</dbReference>
<organism evidence="9 10">
    <name type="scientific">Nakamurella leprariae</name>
    <dbReference type="NCBI Taxonomy" id="2803911"/>
    <lineage>
        <taxon>Bacteria</taxon>
        <taxon>Bacillati</taxon>
        <taxon>Actinomycetota</taxon>
        <taxon>Actinomycetes</taxon>
        <taxon>Nakamurellales</taxon>
        <taxon>Nakamurellaceae</taxon>
        <taxon>Nakamurella</taxon>
    </lineage>
</organism>
<evidence type="ECO:0000256" key="3">
    <source>
        <dbReference type="ARBA" id="ARBA00022448"/>
    </source>
</evidence>
<dbReference type="GO" id="GO:0005524">
    <property type="term" value="F:ATP binding"/>
    <property type="evidence" value="ECO:0007669"/>
    <property type="project" value="UniProtKB-KW"/>
</dbReference>
<evidence type="ECO:0000256" key="6">
    <source>
        <dbReference type="ARBA" id="ARBA00022840"/>
    </source>
</evidence>
<evidence type="ECO:0000313" key="9">
    <source>
        <dbReference type="EMBL" id="MBM9467361.1"/>
    </source>
</evidence>
<keyword evidence="10" id="KW-1185">Reference proteome</keyword>
<dbReference type="RefSeq" id="WP_205260303.1">
    <property type="nucleotide sequence ID" value="NZ_JAERWK010000010.1"/>
</dbReference>
<dbReference type="GO" id="GO:0005886">
    <property type="term" value="C:plasma membrane"/>
    <property type="evidence" value="ECO:0007669"/>
    <property type="project" value="UniProtKB-SubCell"/>
</dbReference>
<keyword evidence="3" id="KW-0813">Transport</keyword>
<comment type="subcellular location">
    <subcellularLocation>
        <location evidence="1">Cell membrane</location>
        <topology evidence="1">Peripheral membrane protein</topology>
    </subcellularLocation>
</comment>
<dbReference type="PROSITE" id="PS50893">
    <property type="entry name" value="ABC_TRANSPORTER_2"/>
    <property type="match status" value="1"/>
</dbReference>
<dbReference type="EMBL" id="JAERWK010000010">
    <property type="protein sequence ID" value="MBM9467361.1"/>
    <property type="molecule type" value="Genomic_DNA"/>
</dbReference>
<proteinExistence type="inferred from homology"/>
<dbReference type="Pfam" id="PF00005">
    <property type="entry name" value="ABC_tran"/>
    <property type="match status" value="1"/>
</dbReference>
<dbReference type="InterPro" id="IPR050388">
    <property type="entry name" value="ABC_Ni/Peptide_Import"/>
</dbReference>
<dbReference type="PANTHER" id="PTHR43297:SF2">
    <property type="entry name" value="DIPEPTIDE TRANSPORT ATP-BINDING PROTEIN DPPD"/>
    <property type="match status" value="1"/>
</dbReference>
<dbReference type="SMART" id="SM00382">
    <property type="entry name" value="AAA"/>
    <property type="match status" value="1"/>
</dbReference>
<evidence type="ECO:0000256" key="5">
    <source>
        <dbReference type="ARBA" id="ARBA00022741"/>
    </source>
</evidence>